<keyword evidence="4 7" id="KW-0812">Transmembrane</keyword>
<proteinExistence type="inferred from homology"/>
<dbReference type="Proteomes" id="UP000308054">
    <property type="component" value="Unassembled WGS sequence"/>
</dbReference>
<evidence type="ECO:0000256" key="2">
    <source>
        <dbReference type="ARBA" id="ARBA00009298"/>
    </source>
</evidence>
<feature type="transmembrane region" description="Helical" evidence="7">
    <location>
        <begin position="128"/>
        <end position="146"/>
    </location>
</feature>
<evidence type="ECO:0000256" key="4">
    <source>
        <dbReference type="ARBA" id="ARBA00022692"/>
    </source>
</evidence>
<feature type="transmembrane region" description="Helical" evidence="7">
    <location>
        <begin position="80"/>
        <end position="98"/>
    </location>
</feature>
<name>A0A4S2H0J2_9PROT</name>
<keyword evidence="3" id="KW-1003">Cell membrane</keyword>
<evidence type="ECO:0000256" key="3">
    <source>
        <dbReference type="ARBA" id="ARBA00022475"/>
    </source>
</evidence>
<keyword evidence="7" id="KW-0997">Cell inner membrane</keyword>
<feature type="transmembrane region" description="Helical" evidence="7">
    <location>
        <begin position="14"/>
        <end position="33"/>
    </location>
</feature>
<dbReference type="GO" id="GO:0005886">
    <property type="term" value="C:plasma membrane"/>
    <property type="evidence" value="ECO:0007669"/>
    <property type="project" value="UniProtKB-SubCell"/>
</dbReference>
<reference evidence="9 10" key="1">
    <citation type="journal article" date="2017" name="Int. J. Syst. Evol. Microbiol.">
        <title>Marinicauda algicola sp. nov., isolated from a marine red alga Rhodosorus marinus.</title>
        <authorList>
            <person name="Jeong S.E."/>
            <person name="Jeon S.H."/>
            <person name="Chun B.H."/>
            <person name="Kim D.W."/>
            <person name="Jeon C.O."/>
        </authorList>
    </citation>
    <scope>NUCLEOTIDE SEQUENCE [LARGE SCALE GENOMIC DNA]</scope>
    <source>
        <strain evidence="9 10">JCM 31718</strain>
    </source>
</reference>
<evidence type="ECO:0000256" key="5">
    <source>
        <dbReference type="ARBA" id="ARBA00022989"/>
    </source>
</evidence>
<sequence length="159" mass="16441">MLETLFQPGPTDSYVAGAFRLVLAALAGAAIGFEREDPKRHAGLRTDMLVGLASCLVTMGALHIAAFIDLAGENARADPIRVVEAVTAGVAFIAAGSIIRSGTDIHGVTTAAALWLAGAVGISIGAGYFALPLTAVAIALFILTVLKKVEEKMLDKHDE</sequence>
<organism evidence="9 10">
    <name type="scientific">Marinicauda algicola</name>
    <dbReference type="NCBI Taxonomy" id="2029849"/>
    <lineage>
        <taxon>Bacteria</taxon>
        <taxon>Pseudomonadati</taxon>
        <taxon>Pseudomonadota</taxon>
        <taxon>Alphaproteobacteria</taxon>
        <taxon>Maricaulales</taxon>
        <taxon>Maricaulaceae</taxon>
        <taxon>Marinicauda</taxon>
    </lineage>
</organism>
<gene>
    <name evidence="9" type="ORF">E5163_12380</name>
</gene>
<feature type="domain" description="MgtC/SapB/SrpB/YhiD N-terminal" evidence="8">
    <location>
        <begin position="21"/>
        <end position="151"/>
    </location>
</feature>
<feature type="transmembrane region" description="Helical" evidence="7">
    <location>
        <begin position="49"/>
        <end position="68"/>
    </location>
</feature>
<dbReference type="PANTHER" id="PTHR33778">
    <property type="entry name" value="PROTEIN MGTC"/>
    <property type="match status" value="1"/>
</dbReference>
<dbReference type="Pfam" id="PF02308">
    <property type="entry name" value="MgtC"/>
    <property type="match status" value="1"/>
</dbReference>
<evidence type="ECO:0000313" key="10">
    <source>
        <dbReference type="Proteomes" id="UP000308054"/>
    </source>
</evidence>
<comment type="caution">
    <text evidence="9">The sequence shown here is derived from an EMBL/GenBank/DDBJ whole genome shotgun (WGS) entry which is preliminary data.</text>
</comment>
<evidence type="ECO:0000259" key="8">
    <source>
        <dbReference type="Pfam" id="PF02308"/>
    </source>
</evidence>
<dbReference type="PANTHER" id="PTHR33778:SF1">
    <property type="entry name" value="MAGNESIUM TRANSPORTER YHID-RELATED"/>
    <property type="match status" value="1"/>
</dbReference>
<dbReference type="RefSeq" id="WP_135996448.1">
    <property type="nucleotide sequence ID" value="NZ_CP071057.1"/>
</dbReference>
<keyword evidence="5 7" id="KW-1133">Transmembrane helix</keyword>
<dbReference type="OrthoDB" id="9811198at2"/>
<accession>A0A4S2H0J2</accession>
<dbReference type="PRINTS" id="PR01837">
    <property type="entry name" value="MGTCSAPBPROT"/>
</dbReference>
<comment type="similarity">
    <text evidence="2 7">Belongs to the MgtC/SapB family.</text>
</comment>
<dbReference type="InterPro" id="IPR049177">
    <property type="entry name" value="MgtC_SapB_SrpB_YhiD_N"/>
</dbReference>
<dbReference type="EMBL" id="SRXW01000003">
    <property type="protein sequence ID" value="TGY88602.1"/>
    <property type="molecule type" value="Genomic_DNA"/>
</dbReference>
<protein>
    <recommendedName>
        <fullName evidence="7">Protein MgtC</fullName>
    </recommendedName>
</protein>
<evidence type="ECO:0000256" key="6">
    <source>
        <dbReference type="ARBA" id="ARBA00023136"/>
    </source>
</evidence>
<keyword evidence="6 7" id="KW-0472">Membrane</keyword>
<evidence type="ECO:0000313" key="9">
    <source>
        <dbReference type="EMBL" id="TGY88602.1"/>
    </source>
</evidence>
<comment type="subcellular location">
    <subcellularLocation>
        <location evidence="7">Cell inner membrane</location>
        <topology evidence="7">Multi-pass membrane protein</topology>
    </subcellularLocation>
    <subcellularLocation>
        <location evidence="1">Cell membrane</location>
        <topology evidence="1">Multi-pass membrane protein</topology>
    </subcellularLocation>
</comment>
<dbReference type="AlphaFoldDB" id="A0A4S2H0J2"/>
<evidence type="ECO:0000256" key="7">
    <source>
        <dbReference type="RuleBase" id="RU365041"/>
    </source>
</evidence>
<keyword evidence="10" id="KW-1185">Reference proteome</keyword>
<evidence type="ECO:0000256" key="1">
    <source>
        <dbReference type="ARBA" id="ARBA00004651"/>
    </source>
</evidence>
<dbReference type="InterPro" id="IPR003416">
    <property type="entry name" value="MgtC/SapB/SrpB/YhiD_fam"/>
</dbReference>